<evidence type="ECO:0000256" key="4">
    <source>
        <dbReference type="ARBA" id="ARBA00022723"/>
    </source>
</evidence>
<dbReference type="SUPFAM" id="SSF48264">
    <property type="entry name" value="Cytochrome P450"/>
    <property type="match status" value="1"/>
</dbReference>
<comment type="caution">
    <text evidence="8">The sequence shown here is derived from an EMBL/GenBank/DDBJ whole genome shotgun (WGS) entry which is preliminary data.</text>
</comment>
<dbReference type="AlphaFoldDB" id="A0A8H5C7F1"/>
<dbReference type="PANTHER" id="PTHR46300">
    <property type="entry name" value="P450, PUTATIVE (EUROFUNG)-RELATED-RELATED"/>
    <property type="match status" value="1"/>
</dbReference>
<dbReference type="InterPro" id="IPR050364">
    <property type="entry name" value="Cytochrome_P450_fung"/>
</dbReference>
<evidence type="ECO:0000313" key="9">
    <source>
        <dbReference type="Proteomes" id="UP000541558"/>
    </source>
</evidence>
<proteinExistence type="inferred from homology"/>
<protein>
    <recommendedName>
        <fullName evidence="10">Cytochrome P450</fullName>
    </recommendedName>
</protein>
<dbReference type="GO" id="GO:0005506">
    <property type="term" value="F:iron ion binding"/>
    <property type="evidence" value="ECO:0007669"/>
    <property type="project" value="InterPro"/>
</dbReference>
<evidence type="ECO:0000256" key="2">
    <source>
        <dbReference type="ARBA" id="ARBA00010617"/>
    </source>
</evidence>
<keyword evidence="4" id="KW-0479">Metal-binding</keyword>
<dbReference type="Pfam" id="PF00067">
    <property type="entry name" value="p450"/>
    <property type="match status" value="1"/>
</dbReference>
<evidence type="ECO:0000256" key="6">
    <source>
        <dbReference type="ARBA" id="ARBA00023004"/>
    </source>
</evidence>
<organism evidence="8 9">
    <name type="scientific">Ephemerocybe angulata</name>
    <dbReference type="NCBI Taxonomy" id="980116"/>
    <lineage>
        <taxon>Eukaryota</taxon>
        <taxon>Fungi</taxon>
        <taxon>Dikarya</taxon>
        <taxon>Basidiomycota</taxon>
        <taxon>Agaricomycotina</taxon>
        <taxon>Agaricomycetes</taxon>
        <taxon>Agaricomycetidae</taxon>
        <taxon>Agaricales</taxon>
        <taxon>Agaricineae</taxon>
        <taxon>Psathyrellaceae</taxon>
        <taxon>Ephemerocybe</taxon>
    </lineage>
</organism>
<dbReference type="GO" id="GO:0016705">
    <property type="term" value="F:oxidoreductase activity, acting on paired donors, with incorporation or reduction of molecular oxygen"/>
    <property type="evidence" value="ECO:0007669"/>
    <property type="project" value="InterPro"/>
</dbReference>
<dbReference type="OrthoDB" id="1055148at2759"/>
<evidence type="ECO:0000256" key="3">
    <source>
        <dbReference type="ARBA" id="ARBA00022617"/>
    </source>
</evidence>
<accession>A0A8H5C7F1</accession>
<dbReference type="GO" id="GO:0020037">
    <property type="term" value="F:heme binding"/>
    <property type="evidence" value="ECO:0007669"/>
    <property type="project" value="InterPro"/>
</dbReference>
<keyword evidence="7" id="KW-0503">Monooxygenase</keyword>
<evidence type="ECO:0000256" key="7">
    <source>
        <dbReference type="ARBA" id="ARBA00023033"/>
    </source>
</evidence>
<reference evidence="8 9" key="1">
    <citation type="journal article" date="2020" name="ISME J.">
        <title>Uncovering the hidden diversity of litter-decomposition mechanisms in mushroom-forming fungi.</title>
        <authorList>
            <person name="Floudas D."/>
            <person name="Bentzer J."/>
            <person name="Ahren D."/>
            <person name="Johansson T."/>
            <person name="Persson P."/>
            <person name="Tunlid A."/>
        </authorList>
    </citation>
    <scope>NUCLEOTIDE SEQUENCE [LARGE SCALE GENOMIC DNA]</scope>
    <source>
        <strain evidence="8 9">CBS 175.51</strain>
    </source>
</reference>
<evidence type="ECO:0008006" key="10">
    <source>
        <dbReference type="Google" id="ProtNLM"/>
    </source>
</evidence>
<keyword evidence="3" id="KW-0349">Heme</keyword>
<comment type="similarity">
    <text evidence="2">Belongs to the cytochrome P450 family.</text>
</comment>
<dbReference type="InterPro" id="IPR036396">
    <property type="entry name" value="Cyt_P450_sf"/>
</dbReference>
<keyword evidence="5" id="KW-0560">Oxidoreductase</keyword>
<keyword evidence="6" id="KW-0408">Iron</keyword>
<dbReference type="Proteomes" id="UP000541558">
    <property type="component" value="Unassembled WGS sequence"/>
</dbReference>
<evidence type="ECO:0000256" key="5">
    <source>
        <dbReference type="ARBA" id="ARBA00023002"/>
    </source>
</evidence>
<sequence>MVSTAATALVILLGYLLFVHWQRQHSARRPPGPRGLPLIGNAFQIPKDKQWLVWDKWRRKYGDLVSFRILGSDNLVLSSYEAATELLDTRGLTYSYF</sequence>
<gene>
    <name evidence="8" type="ORF">D9611_006546</name>
</gene>
<evidence type="ECO:0000256" key="1">
    <source>
        <dbReference type="ARBA" id="ARBA00001971"/>
    </source>
</evidence>
<dbReference type="InterPro" id="IPR001128">
    <property type="entry name" value="Cyt_P450"/>
</dbReference>
<dbReference type="EMBL" id="JAACJK010000058">
    <property type="protein sequence ID" value="KAF5336531.1"/>
    <property type="molecule type" value="Genomic_DNA"/>
</dbReference>
<dbReference type="GO" id="GO:0004497">
    <property type="term" value="F:monooxygenase activity"/>
    <property type="evidence" value="ECO:0007669"/>
    <property type="project" value="UniProtKB-KW"/>
</dbReference>
<dbReference type="Gene3D" id="1.10.630.10">
    <property type="entry name" value="Cytochrome P450"/>
    <property type="match status" value="1"/>
</dbReference>
<evidence type="ECO:0000313" key="8">
    <source>
        <dbReference type="EMBL" id="KAF5336531.1"/>
    </source>
</evidence>
<name>A0A8H5C7F1_9AGAR</name>
<keyword evidence="9" id="KW-1185">Reference proteome</keyword>
<comment type="cofactor">
    <cofactor evidence="1">
        <name>heme</name>
        <dbReference type="ChEBI" id="CHEBI:30413"/>
    </cofactor>
</comment>
<dbReference type="PANTHER" id="PTHR46300:SF9">
    <property type="entry name" value="P450, PUTATIVE-RELATED"/>
    <property type="match status" value="1"/>
</dbReference>